<feature type="region of interest" description="Disordered" evidence="1">
    <location>
        <begin position="198"/>
        <end position="258"/>
    </location>
</feature>
<feature type="non-terminal residue" evidence="2">
    <location>
        <position position="311"/>
    </location>
</feature>
<gene>
    <name evidence="2" type="ORF">AVDCRST_MAG49-4235</name>
</gene>
<feature type="compositionally biased region" description="Basic residues" evidence="1">
    <location>
        <begin position="33"/>
        <end position="48"/>
    </location>
</feature>
<dbReference type="EMBL" id="CADCWG010000303">
    <property type="protein sequence ID" value="CAA9576013.1"/>
    <property type="molecule type" value="Genomic_DNA"/>
</dbReference>
<proteinExistence type="predicted"/>
<evidence type="ECO:0000313" key="2">
    <source>
        <dbReference type="EMBL" id="CAA9576013.1"/>
    </source>
</evidence>
<feature type="non-terminal residue" evidence="2">
    <location>
        <position position="1"/>
    </location>
</feature>
<reference evidence="2" key="1">
    <citation type="submission" date="2020-02" db="EMBL/GenBank/DDBJ databases">
        <authorList>
            <person name="Meier V. D."/>
        </authorList>
    </citation>
    <scope>NUCLEOTIDE SEQUENCE</scope>
    <source>
        <strain evidence="2">AVDCRST_MAG49</strain>
    </source>
</reference>
<feature type="region of interest" description="Disordered" evidence="1">
    <location>
        <begin position="1"/>
        <end position="151"/>
    </location>
</feature>
<organism evidence="2">
    <name type="scientific">uncultured Thermomicrobiales bacterium</name>
    <dbReference type="NCBI Taxonomy" id="1645740"/>
    <lineage>
        <taxon>Bacteria</taxon>
        <taxon>Pseudomonadati</taxon>
        <taxon>Thermomicrobiota</taxon>
        <taxon>Thermomicrobia</taxon>
        <taxon>Thermomicrobiales</taxon>
        <taxon>environmental samples</taxon>
    </lineage>
</organism>
<evidence type="ECO:0000256" key="1">
    <source>
        <dbReference type="SAM" id="MobiDB-lite"/>
    </source>
</evidence>
<feature type="compositionally biased region" description="Basic residues" evidence="1">
    <location>
        <begin position="1"/>
        <end position="16"/>
    </location>
</feature>
<feature type="compositionally biased region" description="Basic and acidic residues" evidence="1">
    <location>
        <begin position="126"/>
        <end position="147"/>
    </location>
</feature>
<feature type="compositionally biased region" description="Low complexity" evidence="1">
    <location>
        <begin position="87"/>
        <end position="97"/>
    </location>
</feature>
<feature type="compositionally biased region" description="Basic residues" evidence="1">
    <location>
        <begin position="103"/>
        <end position="119"/>
    </location>
</feature>
<accession>A0A6J4VE12</accession>
<sequence length="311" mass="34473">GDRRRRRVAGRRRGGPRRLGLLSPLPGDTPAHRGGRPGRCRLHGRQHPPRAVPLPLAPCGDRPGPARAWHPRHPPSRPRAGPEPRARPLAGRPVPRGRGYRPGPHRWGRRLALLRRQRPHPPAGGRRGDEPLGPEWDARPRCGDPRRFPRRLRPTRDLSLFVDCQHGGAAYRLAVPARLRVGEPGRRVARGWARRPPLCDRLPARRSKGLRPRRRAGRGRDRPGGGRWGRGRRGRWRDRGRVSRHDRAGTTDGAPVPLLVAPARPGADDRAVPASRAVGRAATLAAARRPRRRPCVGCLDRPASAGTTVRV</sequence>
<feature type="compositionally biased region" description="Basic and acidic residues" evidence="1">
    <location>
        <begin position="237"/>
        <end position="249"/>
    </location>
</feature>
<dbReference type="AlphaFoldDB" id="A0A6J4VE12"/>
<protein>
    <submittedName>
        <fullName evidence="2">Uncharacterized protein</fullName>
    </submittedName>
</protein>
<name>A0A6J4VE12_9BACT</name>
<feature type="compositionally biased region" description="Basic residues" evidence="1">
    <location>
        <begin position="204"/>
        <end position="217"/>
    </location>
</feature>